<reference evidence="2" key="1">
    <citation type="journal article" date="2018" name="Int. J. Syst. Evol. Microbiol.">
        <title>Neptunicella marina gen. nov., sp. nov., isolated from surface seawater.</title>
        <authorList>
            <person name="Liu X."/>
            <person name="Lai Q."/>
            <person name="Du Y."/>
            <person name="Zhang X."/>
            <person name="Liu Z."/>
            <person name="Sun F."/>
            <person name="Shao Z."/>
        </authorList>
    </citation>
    <scope>NUCLEOTIDE SEQUENCE</scope>
    <source>
        <strain evidence="2">S27-2</strain>
    </source>
</reference>
<dbReference type="AlphaFoldDB" id="A0A8J6IX76"/>
<reference evidence="2" key="2">
    <citation type="submission" date="2020-08" db="EMBL/GenBank/DDBJ databases">
        <authorList>
            <person name="Lai Q."/>
        </authorList>
    </citation>
    <scope>NUCLEOTIDE SEQUENCE</scope>
    <source>
        <strain evidence="2">S27-2</strain>
    </source>
</reference>
<dbReference type="PROSITE" id="PS51257">
    <property type="entry name" value="PROKAR_LIPOPROTEIN"/>
    <property type="match status" value="1"/>
</dbReference>
<sequence length="238" mass="24714">MHKSCRFVLPALAAFVLAACGGSSNNDHTPVVQPPPPPAPVTYSYEVTVVNLTNGQPLSPVAVVLHQEGHLWTVGESASEALELMAEGGDNSEILAMENVMASASGEAPVGPGHSDTITVSIEDVADANLSVATMLVNTNDAFTGLDSVDLAELEVGASWSTMSMAYDAGTEANSELQSTIPGPAAGGNGFDAARDDVDFVAMHPGVVTKDDGLMESVLTSHHRFDNPVAKIIVTRMQ</sequence>
<evidence type="ECO:0000256" key="1">
    <source>
        <dbReference type="SAM" id="SignalP"/>
    </source>
</evidence>
<dbReference type="EMBL" id="JACNEP010000023">
    <property type="protein sequence ID" value="MBC3767714.1"/>
    <property type="molecule type" value="Genomic_DNA"/>
</dbReference>
<dbReference type="RefSeq" id="WP_186508349.1">
    <property type="nucleotide sequence ID" value="NZ_JACNEP010000023.1"/>
</dbReference>
<keyword evidence="1" id="KW-0732">Signal</keyword>
<organism evidence="2 3">
    <name type="scientific">Neptunicella marina</name>
    <dbReference type="NCBI Taxonomy" id="2125989"/>
    <lineage>
        <taxon>Bacteria</taxon>
        <taxon>Pseudomonadati</taxon>
        <taxon>Pseudomonadota</taxon>
        <taxon>Gammaproteobacteria</taxon>
        <taxon>Alteromonadales</taxon>
        <taxon>Alteromonadaceae</taxon>
        <taxon>Neptunicella</taxon>
    </lineage>
</organism>
<feature type="signal peptide" evidence="1">
    <location>
        <begin position="1"/>
        <end position="18"/>
    </location>
</feature>
<gene>
    <name evidence="2" type="ORF">H8B19_17685</name>
</gene>
<keyword evidence="3" id="KW-1185">Reference proteome</keyword>
<dbReference type="InterPro" id="IPR038678">
    <property type="entry name" value="Spondin_N_sf"/>
</dbReference>
<dbReference type="Gene3D" id="2.60.40.2130">
    <property type="entry name" value="F-spondin domain"/>
    <property type="match status" value="1"/>
</dbReference>
<evidence type="ECO:0000313" key="2">
    <source>
        <dbReference type="EMBL" id="MBC3767714.1"/>
    </source>
</evidence>
<dbReference type="NCBIfam" id="NF038123">
    <property type="entry name" value="NF038123_dom"/>
    <property type="match status" value="1"/>
</dbReference>
<evidence type="ECO:0000313" key="3">
    <source>
        <dbReference type="Proteomes" id="UP000601768"/>
    </source>
</evidence>
<feature type="chain" id="PRO_5035145278" evidence="1">
    <location>
        <begin position="19"/>
        <end position="238"/>
    </location>
</feature>
<dbReference type="InterPro" id="IPR009465">
    <property type="entry name" value="Spondin_N"/>
</dbReference>
<accession>A0A8J6IX76</accession>
<protein>
    <submittedName>
        <fullName evidence="2">Spondin domain-containing protein</fullName>
    </submittedName>
</protein>
<name>A0A8J6IX76_9ALTE</name>
<proteinExistence type="predicted"/>
<dbReference type="Proteomes" id="UP000601768">
    <property type="component" value="Unassembled WGS sequence"/>
</dbReference>
<comment type="caution">
    <text evidence="2">The sequence shown here is derived from an EMBL/GenBank/DDBJ whole genome shotgun (WGS) entry which is preliminary data.</text>
</comment>